<dbReference type="Proteomes" id="UP001652432">
    <property type="component" value="Unassembled WGS sequence"/>
</dbReference>
<organism evidence="1 2">
    <name type="scientific">Suilimivivens aceti</name>
    <dbReference type="NCBI Taxonomy" id="2981774"/>
    <lineage>
        <taxon>Bacteria</taxon>
        <taxon>Bacillati</taxon>
        <taxon>Bacillota</taxon>
        <taxon>Clostridia</taxon>
        <taxon>Lachnospirales</taxon>
        <taxon>Lachnospiraceae</taxon>
        <taxon>Suilimivivens</taxon>
    </lineage>
</organism>
<name>A0ABT2T5D7_9FIRM</name>
<evidence type="ECO:0000313" key="2">
    <source>
        <dbReference type="Proteomes" id="UP001652432"/>
    </source>
</evidence>
<reference evidence="1 2" key="1">
    <citation type="journal article" date="2021" name="ISME Commun">
        <title>Automated analysis of genomic sequences facilitates high-throughput and comprehensive description of bacteria.</title>
        <authorList>
            <person name="Hitch T.C.A."/>
        </authorList>
    </citation>
    <scope>NUCLEOTIDE SEQUENCE [LARGE SCALE GENOMIC DNA]</scope>
    <source>
        <strain evidence="1 2">Sanger_18</strain>
    </source>
</reference>
<comment type="caution">
    <text evidence="1">The sequence shown here is derived from an EMBL/GenBank/DDBJ whole genome shotgun (WGS) entry which is preliminary data.</text>
</comment>
<dbReference type="RefSeq" id="WP_262575083.1">
    <property type="nucleotide sequence ID" value="NZ_JAOQKJ010000008.1"/>
</dbReference>
<keyword evidence="2" id="KW-1185">Reference proteome</keyword>
<proteinExistence type="predicted"/>
<gene>
    <name evidence="1" type="ORF">OCV77_10745</name>
</gene>
<evidence type="ECO:0000313" key="1">
    <source>
        <dbReference type="EMBL" id="MCU6744969.1"/>
    </source>
</evidence>
<dbReference type="EMBL" id="JAOQKJ010000008">
    <property type="protein sequence ID" value="MCU6744969.1"/>
    <property type="molecule type" value="Genomic_DNA"/>
</dbReference>
<protein>
    <recommendedName>
        <fullName evidence="3">Transposase</fullName>
    </recommendedName>
</protein>
<evidence type="ECO:0008006" key="3">
    <source>
        <dbReference type="Google" id="ProtNLM"/>
    </source>
</evidence>
<sequence>MPLSTDVIHESYKNHGIRGASLIKEIKHRGYKQGWVKEKLDSEKTKEGIVALNRENVKVKMQEEKCRKNIPMTKSCYKEFDEFLKGKKNAYIYSTAALHLFVKMYKENRVDIEIDPC</sequence>
<accession>A0ABT2T5D7</accession>